<dbReference type="Pfam" id="PF12729">
    <property type="entry name" value="4HB_MCP_1"/>
    <property type="match status" value="1"/>
</dbReference>
<keyword evidence="2" id="KW-0488">Methylation</keyword>
<evidence type="ECO:0000256" key="2">
    <source>
        <dbReference type="ARBA" id="ARBA00022481"/>
    </source>
</evidence>
<feature type="transmembrane region" description="Helical" evidence="5">
    <location>
        <begin position="12"/>
        <end position="33"/>
    </location>
</feature>
<evidence type="ECO:0000256" key="5">
    <source>
        <dbReference type="SAM" id="Phobius"/>
    </source>
</evidence>
<dbReference type="CDD" id="cd11386">
    <property type="entry name" value="MCP_signal"/>
    <property type="match status" value="1"/>
</dbReference>
<feature type="transmembrane region" description="Helical" evidence="5">
    <location>
        <begin position="191"/>
        <end position="216"/>
    </location>
</feature>
<feature type="domain" description="Methyl-accepting transducer" evidence="6">
    <location>
        <begin position="271"/>
        <end position="500"/>
    </location>
</feature>
<dbReference type="Pfam" id="PF00672">
    <property type="entry name" value="HAMP"/>
    <property type="match status" value="1"/>
</dbReference>
<dbReference type="SMART" id="SM00304">
    <property type="entry name" value="HAMP"/>
    <property type="match status" value="1"/>
</dbReference>
<dbReference type="FunFam" id="1.10.287.950:FF:000001">
    <property type="entry name" value="Methyl-accepting chemotaxis sensory transducer"/>
    <property type="match status" value="1"/>
</dbReference>
<keyword evidence="5" id="KW-1133">Transmembrane helix</keyword>
<dbReference type="PANTHER" id="PTHR43531">
    <property type="entry name" value="PROTEIN ICFG"/>
    <property type="match status" value="1"/>
</dbReference>
<dbReference type="InterPro" id="IPR004090">
    <property type="entry name" value="Chemotax_Me-accpt_rcpt"/>
</dbReference>
<dbReference type="CDD" id="cd06225">
    <property type="entry name" value="HAMP"/>
    <property type="match status" value="1"/>
</dbReference>
<evidence type="ECO:0000256" key="1">
    <source>
        <dbReference type="ARBA" id="ARBA00004370"/>
    </source>
</evidence>
<dbReference type="EMBL" id="JAVRAA010000023">
    <property type="protein sequence ID" value="MDT0340506.1"/>
    <property type="molecule type" value="Genomic_DNA"/>
</dbReference>
<evidence type="ECO:0000313" key="8">
    <source>
        <dbReference type="EMBL" id="MDT0340506.1"/>
    </source>
</evidence>
<dbReference type="GO" id="GO:0004888">
    <property type="term" value="F:transmembrane signaling receptor activity"/>
    <property type="evidence" value="ECO:0007669"/>
    <property type="project" value="InterPro"/>
</dbReference>
<dbReference type="GO" id="GO:0005886">
    <property type="term" value="C:plasma membrane"/>
    <property type="evidence" value="ECO:0007669"/>
    <property type="project" value="TreeGrafter"/>
</dbReference>
<dbReference type="GO" id="GO:0006935">
    <property type="term" value="P:chemotaxis"/>
    <property type="evidence" value="ECO:0007669"/>
    <property type="project" value="InterPro"/>
</dbReference>
<evidence type="ECO:0000259" key="6">
    <source>
        <dbReference type="PROSITE" id="PS50111"/>
    </source>
</evidence>
<keyword evidence="5" id="KW-0812">Transmembrane</keyword>
<accession>A0AAE4GF61</accession>
<dbReference type="SMART" id="SM00283">
    <property type="entry name" value="MA"/>
    <property type="match status" value="1"/>
</dbReference>
<dbReference type="PRINTS" id="PR00260">
    <property type="entry name" value="CHEMTRNSDUCR"/>
</dbReference>
<dbReference type="PROSITE" id="PS50885">
    <property type="entry name" value="HAMP"/>
    <property type="match status" value="1"/>
</dbReference>
<dbReference type="PROSITE" id="PS50111">
    <property type="entry name" value="CHEMOTAXIS_TRANSDUC_2"/>
    <property type="match status" value="1"/>
</dbReference>
<comment type="similarity">
    <text evidence="3">Belongs to the methyl-accepting chemotaxis (MCP) protein family.</text>
</comment>
<proteinExistence type="inferred from homology"/>
<evidence type="ECO:0000256" key="4">
    <source>
        <dbReference type="PROSITE-ProRule" id="PRU00284"/>
    </source>
</evidence>
<dbReference type="InterPro" id="IPR051310">
    <property type="entry name" value="MCP_chemotaxis"/>
</dbReference>
<organism evidence="8">
    <name type="scientific">Herbaspirillum huttiense subsp. nephrolepidis</name>
    <dbReference type="NCBI Taxonomy" id="3075126"/>
    <lineage>
        <taxon>Bacteria</taxon>
        <taxon>Pseudomonadati</taxon>
        <taxon>Pseudomonadota</taxon>
        <taxon>Betaproteobacteria</taxon>
        <taxon>Burkholderiales</taxon>
        <taxon>Oxalobacteraceae</taxon>
        <taxon>Herbaspirillum</taxon>
    </lineage>
</organism>
<dbReference type="GO" id="GO:0007165">
    <property type="term" value="P:signal transduction"/>
    <property type="evidence" value="ECO:0007669"/>
    <property type="project" value="UniProtKB-KW"/>
</dbReference>
<dbReference type="RefSeq" id="WP_310838935.1">
    <property type="nucleotide sequence ID" value="NZ_JAVLSM010000023.1"/>
</dbReference>
<keyword evidence="5" id="KW-0472">Membrane</keyword>
<keyword evidence="4" id="KW-0807">Transducer</keyword>
<dbReference type="SUPFAM" id="SSF58104">
    <property type="entry name" value="Methyl-accepting chemotaxis protein (MCP) signaling domain"/>
    <property type="match status" value="1"/>
</dbReference>
<sequence>MKKFRDLKIAKKLVISFSLILLFTTSIGLFSIWQLHRVNASANELATNWLPSIKTLGEIKLLLARLRSNEAQLIVYAGDHVQAKKLTGRTLDILNDLKTALNTYEGQISEPEEKDVYPEASLRIKRLLQHHAAFMAALADGHPDLASTIFAGESSDIYFSLLKDVDTLANVNRRGGDQSAADTNRIYGESQILICFALLTVLLIGAGLAMIVARAISQPLILAARIANTVAAGDLCTEIALSGNDETGQVIAALRHMNEELRLILNGVKSGAENVATASRQIASGNIDLSSRTEEQASSLQQTAAAMEQITSSIVQASAHSRQADALAVNASTVAGEAGQVVTEVVTTMSAIKQASTRIVEIIAVIDGIAFQTNILALNAAVEAARAGDEGRGFAVVAAEVRNLAQRSATAAREIKGLIDDTVEQVGVGSLLVQQAGETMRSVVGSVEQVTAIVAEIARASDDQSKGITEINFAIGQMDGVTQQNAALVEQAAAASQGLQDQAGLLSTLVGRFRLPADPSVAVLAPEGQTQ</sequence>
<dbReference type="Gene3D" id="1.10.287.950">
    <property type="entry name" value="Methyl-accepting chemotaxis protein"/>
    <property type="match status" value="1"/>
</dbReference>
<name>A0AAE4GF61_9BURK</name>
<dbReference type="InterPro" id="IPR003660">
    <property type="entry name" value="HAMP_dom"/>
</dbReference>
<protein>
    <submittedName>
        <fullName evidence="8">Methyl-accepting chemotaxis protein</fullName>
    </submittedName>
</protein>
<feature type="domain" description="HAMP" evidence="7">
    <location>
        <begin position="214"/>
        <end position="266"/>
    </location>
</feature>
<dbReference type="InterPro" id="IPR024478">
    <property type="entry name" value="HlyB_4HB_MCP"/>
</dbReference>
<reference evidence="8" key="1">
    <citation type="submission" date="2023-02" db="EMBL/GenBank/DDBJ databases">
        <title>Description of Herbaspirillum huttiense subsp. nephrolepsisexaltata and Herbaspirillum huttiense subsp. lycopersicon.</title>
        <authorList>
            <person name="Poudel M."/>
            <person name="Sharma A."/>
            <person name="Goss E."/>
            <person name="Tapia J.H."/>
            <person name="Harmon C.M."/>
            <person name="Jones J.B."/>
        </authorList>
    </citation>
    <scope>NUCLEOTIDE SEQUENCE</scope>
    <source>
        <strain evidence="8">NC40101</strain>
    </source>
</reference>
<dbReference type="PANTHER" id="PTHR43531:SF14">
    <property type="entry name" value="METHYL-ACCEPTING CHEMOTAXIS PROTEIN I-RELATED"/>
    <property type="match status" value="1"/>
</dbReference>
<evidence type="ECO:0000256" key="3">
    <source>
        <dbReference type="ARBA" id="ARBA00029447"/>
    </source>
</evidence>
<dbReference type="AlphaFoldDB" id="A0AAE4GF61"/>
<evidence type="ECO:0000259" key="7">
    <source>
        <dbReference type="PROSITE" id="PS50885"/>
    </source>
</evidence>
<comment type="caution">
    <text evidence="8">The sequence shown here is derived from an EMBL/GenBank/DDBJ whole genome shotgun (WGS) entry which is preliminary data.</text>
</comment>
<dbReference type="Pfam" id="PF00015">
    <property type="entry name" value="MCPsignal"/>
    <property type="match status" value="1"/>
</dbReference>
<gene>
    <name evidence="8" type="ORF">RJN63_26995</name>
</gene>
<dbReference type="InterPro" id="IPR004089">
    <property type="entry name" value="MCPsignal_dom"/>
</dbReference>
<comment type="subcellular location">
    <subcellularLocation>
        <location evidence="1">Membrane</location>
    </subcellularLocation>
</comment>